<name>A0A4Q2UNZ4_9BACT</name>
<dbReference type="EMBL" id="SBLB01000005">
    <property type="protein sequence ID" value="RYC68539.1"/>
    <property type="molecule type" value="Genomic_DNA"/>
</dbReference>
<evidence type="ECO:0000256" key="6">
    <source>
        <dbReference type="SAM" id="Phobius"/>
    </source>
</evidence>
<reference evidence="9 10" key="1">
    <citation type="submission" date="2019-01" db="EMBL/GenBank/DDBJ databases">
        <title>Spirosoma flava sp. nov., a propanil-degrading bacterium isolated from herbicide-contaminated soil.</title>
        <authorList>
            <person name="Zhang L."/>
            <person name="Jiang J.-D."/>
        </authorList>
    </citation>
    <scope>NUCLEOTIDE SEQUENCE [LARGE SCALE GENOMIC DNA]</scope>
    <source>
        <strain evidence="9 10">TY50</strain>
    </source>
</reference>
<dbReference type="InterPro" id="IPR050445">
    <property type="entry name" value="Bact_polysacc_biosynth/exp"/>
</dbReference>
<dbReference type="Proteomes" id="UP000290407">
    <property type="component" value="Unassembled WGS sequence"/>
</dbReference>
<keyword evidence="3 6" id="KW-0812">Transmembrane</keyword>
<dbReference type="PANTHER" id="PTHR32309:SF13">
    <property type="entry name" value="FERRIC ENTEROBACTIN TRANSPORT PROTEIN FEPE"/>
    <property type="match status" value="1"/>
</dbReference>
<comment type="subcellular location">
    <subcellularLocation>
        <location evidence="1">Cell membrane</location>
        <topology evidence="1">Multi-pass membrane protein</topology>
    </subcellularLocation>
</comment>
<feature type="transmembrane region" description="Helical" evidence="6">
    <location>
        <begin position="35"/>
        <end position="53"/>
    </location>
</feature>
<comment type="caution">
    <text evidence="9">The sequence shown here is derived from an EMBL/GenBank/DDBJ whole genome shotgun (WGS) entry which is preliminary data.</text>
</comment>
<evidence type="ECO:0000256" key="4">
    <source>
        <dbReference type="ARBA" id="ARBA00022989"/>
    </source>
</evidence>
<evidence type="ECO:0000313" key="10">
    <source>
        <dbReference type="Proteomes" id="UP000290407"/>
    </source>
</evidence>
<organism evidence="9 10">
    <name type="scientific">Spirosoma sordidisoli</name>
    <dbReference type="NCBI Taxonomy" id="2502893"/>
    <lineage>
        <taxon>Bacteria</taxon>
        <taxon>Pseudomonadati</taxon>
        <taxon>Bacteroidota</taxon>
        <taxon>Cytophagia</taxon>
        <taxon>Cytophagales</taxon>
        <taxon>Cytophagaceae</taxon>
        <taxon>Spirosoma</taxon>
    </lineage>
</organism>
<evidence type="ECO:0000256" key="3">
    <source>
        <dbReference type="ARBA" id="ARBA00022692"/>
    </source>
</evidence>
<dbReference type="GO" id="GO:0004713">
    <property type="term" value="F:protein tyrosine kinase activity"/>
    <property type="evidence" value="ECO:0007669"/>
    <property type="project" value="TreeGrafter"/>
</dbReference>
<keyword evidence="5 6" id="KW-0472">Membrane</keyword>
<feature type="domain" description="Tyrosine-protein kinase G-rich" evidence="8">
    <location>
        <begin position="276"/>
        <end position="347"/>
    </location>
</feature>
<keyword evidence="10" id="KW-1185">Reference proteome</keyword>
<dbReference type="AlphaFoldDB" id="A0A4Q2UNZ4"/>
<dbReference type="Pfam" id="PF13807">
    <property type="entry name" value="GNVR"/>
    <property type="match status" value="1"/>
</dbReference>
<evidence type="ECO:0000256" key="5">
    <source>
        <dbReference type="ARBA" id="ARBA00023136"/>
    </source>
</evidence>
<keyword evidence="4 6" id="KW-1133">Transmembrane helix</keyword>
<dbReference type="PANTHER" id="PTHR32309">
    <property type="entry name" value="TYROSINE-PROTEIN KINASE"/>
    <property type="match status" value="1"/>
</dbReference>
<accession>A0A4Q2UNZ4</accession>
<dbReference type="RefSeq" id="WP_077919472.1">
    <property type="nucleotide sequence ID" value="NZ_SBLB01000005.1"/>
</dbReference>
<evidence type="ECO:0000259" key="8">
    <source>
        <dbReference type="Pfam" id="PF13807"/>
    </source>
</evidence>
<evidence type="ECO:0000313" key="9">
    <source>
        <dbReference type="EMBL" id="RYC68539.1"/>
    </source>
</evidence>
<evidence type="ECO:0000256" key="1">
    <source>
        <dbReference type="ARBA" id="ARBA00004651"/>
    </source>
</evidence>
<dbReference type="InterPro" id="IPR032807">
    <property type="entry name" value="GNVR"/>
</dbReference>
<proteinExistence type="predicted"/>
<protein>
    <submittedName>
        <fullName evidence="9">Lipopolysaccharide biosynthesis protein</fullName>
    </submittedName>
</protein>
<dbReference type="InterPro" id="IPR003856">
    <property type="entry name" value="LPS_length_determ_N"/>
</dbReference>
<evidence type="ECO:0000259" key="7">
    <source>
        <dbReference type="Pfam" id="PF02706"/>
    </source>
</evidence>
<keyword evidence="2" id="KW-1003">Cell membrane</keyword>
<evidence type="ECO:0000256" key="2">
    <source>
        <dbReference type="ARBA" id="ARBA00022475"/>
    </source>
</evidence>
<gene>
    <name evidence="9" type="ORF">EQG79_19520</name>
</gene>
<dbReference type="Pfam" id="PF02706">
    <property type="entry name" value="Wzz"/>
    <property type="match status" value="1"/>
</dbReference>
<feature type="domain" description="Polysaccharide chain length determinant N-terminal" evidence="7">
    <location>
        <begin position="18"/>
        <end position="68"/>
    </location>
</feature>
<dbReference type="GO" id="GO:0005886">
    <property type="term" value="C:plasma membrane"/>
    <property type="evidence" value="ECO:0007669"/>
    <property type="project" value="UniProtKB-SubCell"/>
</dbReference>
<feature type="transmembrane region" description="Helical" evidence="6">
    <location>
        <begin position="328"/>
        <end position="347"/>
    </location>
</feature>
<sequence length="368" mass="40735">MTTKEPMTPGELSADEIEIRLGDIIQFFKDSRRTLLVWTAVFLVIGAVYAFSLPNEFTSTVRVMPELKTPAGAGGLGDLKSLAGLAGVSFDNLSGTSEAIRPDLYPDIVQSVPFSLHLLQQPVTSRSNAKSQSLEQYLIQQDKSWIGSISGDGGTEETSLRPSGSALQLTKKQEELSKKVSKRVSATIDKKSGIVTITSQMPDPVVAATTANQTLNYLTTYVTNYRTGKSRKQVQFLSQQVNNARHRYQAAEFALSSYRDRNRSLFLETAKIEEQRLQADYLLAQTVYNDLSKQLEQARIKVQEESPVFQILEPAQVPLLKSGPKRTLIVLAFAAIGGILGFLYALFSSWRRYALATNVSRQTTTNRI</sequence>